<evidence type="ECO:0000313" key="4">
    <source>
        <dbReference type="Proteomes" id="UP000663882"/>
    </source>
</evidence>
<reference evidence="2" key="1">
    <citation type="submission" date="2021-02" db="EMBL/GenBank/DDBJ databases">
        <authorList>
            <person name="Nowell W R."/>
        </authorList>
    </citation>
    <scope>NUCLEOTIDE SEQUENCE</scope>
</reference>
<keyword evidence="1" id="KW-0732">Signal</keyword>
<feature type="signal peptide" evidence="1">
    <location>
        <begin position="1"/>
        <end position="22"/>
    </location>
</feature>
<evidence type="ECO:0000256" key="1">
    <source>
        <dbReference type="SAM" id="SignalP"/>
    </source>
</evidence>
<dbReference type="OrthoDB" id="6060011at2759"/>
<dbReference type="EMBL" id="CAJOAX010016925">
    <property type="protein sequence ID" value="CAF4168645.1"/>
    <property type="molecule type" value="Genomic_DNA"/>
</dbReference>
<dbReference type="Proteomes" id="UP000663823">
    <property type="component" value="Unassembled WGS sequence"/>
</dbReference>
<accession>A0A814QFB7</accession>
<dbReference type="EMBL" id="CAJNOO010001235">
    <property type="protein sequence ID" value="CAF1119567.1"/>
    <property type="molecule type" value="Genomic_DNA"/>
</dbReference>
<organism evidence="2 4">
    <name type="scientific">Rotaria sordida</name>
    <dbReference type="NCBI Taxonomy" id="392033"/>
    <lineage>
        <taxon>Eukaryota</taxon>
        <taxon>Metazoa</taxon>
        <taxon>Spiralia</taxon>
        <taxon>Gnathifera</taxon>
        <taxon>Rotifera</taxon>
        <taxon>Eurotatoria</taxon>
        <taxon>Bdelloidea</taxon>
        <taxon>Philodinida</taxon>
        <taxon>Philodinidae</taxon>
        <taxon>Rotaria</taxon>
    </lineage>
</organism>
<comment type="caution">
    <text evidence="2">The sequence shown here is derived from an EMBL/GenBank/DDBJ whole genome shotgun (WGS) entry which is preliminary data.</text>
</comment>
<evidence type="ECO:0000313" key="2">
    <source>
        <dbReference type="EMBL" id="CAF1119567.1"/>
    </source>
</evidence>
<protein>
    <submittedName>
        <fullName evidence="2">Uncharacterized protein</fullName>
    </submittedName>
</protein>
<proteinExistence type="predicted"/>
<sequence>MGFTPSIAILFLLVIASSIVTGSDQDADVVIHKGKCPSRNPHIHCRRVCRPQDLVPLCNGDGDCASTHKCCRPTCSCRVQCVPAITESD</sequence>
<dbReference type="AlphaFoldDB" id="A0A814QFB7"/>
<name>A0A814QFB7_9BILA</name>
<gene>
    <name evidence="3" type="ORF">OTI717_LOCUS37085</name>
    <name evidence="2" type="ORF">RFH988_LOCUS20276</name>
</gene>
<feature type="chain" id="PRO_5036410659" evidence="1">
    <location>
        <begin position="23"/>
        <end position="89"/>
    </location>
</feature>
<dbReference type="Proteomes" id="UP000663882">
    <property type="component" value="Unassembled WGS sequence"/>
</dbReference>
<evidence type="ECO:0000313" key="3">
    <source>
        <dbReference type="EMBL" id="CAF4168645.1"/>
    </source>
</evidence>